<dbReference type="RefSeq" id="WP_306383977.1">
    <property type="nucleotide sequence ID" value="NZ_JASAVR010000025.1"/>
</dbReference>
<dbReference type="Pfam" id="PF14470">
    <property type="entry name" value="bPH_3"/>
    <property type="match status" value="1"/>
</dbReference>
<evidence type="ECO:0000313" key="4">
    <source>
        <dbReference type="Proteomes" id="UP001224812"/>
    </source>
</evidence>
<dbReference type="Pfam" id="PF09851">
    <property type="entry name" value="SHOCT"/>
    <property type="match status" value="1"/>
</dbReference>
<protein>
    <submittedName>
        <fullName evidence="3">PH domain-containing protein</fullName>
    </submittedName>
</protein>
<gene>
    <name evidence="3" type="ORF">QJT92_09925</name>
</gene>
<dbReference type="InterPro" id="IPR039519">
    <property type="entry name" value="YokE-like_PH"/>
</dbReference>
<accession>A0ABT9JN58</accession>
<reference evidence="3 4" key="1">
    <citation type="journal article" date="2023" name="Front. Microbiol.">
        <title>Phylogeography and host specificity of Pasteurellaceae pathogenic to sea-farmed fish in the north-east Atlantic.</title>
        <authorList>
            <person name="Gulla S."/>
            <person name="Colquhoun D.J."/>
            <person name="Olsen A.B."/>
            <person name="Spilsberg B."/>
            <person name="Lagesen K."/>
            <person name="Aakesson C.P."/>
            <person name="Strom S."/>
            <person name="Manji F."/>
            <person name="Birkbeck T.H."/>
            <person name="Nilsen H.K."/>
        </authorList>
    </citation>
    <scope>NUCLEOTIDE SEQUENCE [LARGE SCALE GENOMIC DNA]</scope>
    <source>
        <strain evidence="3 4">VIO11850</strain>
    </source>
</reference>
<dbReference type="InterPro" id="IPR018649">
    <property type="entry name" value="SHOCT"/>
</dbReference>
<comment type="caution">
    <text evidence="3">The sequence shown here is derived from an EMBL/GenBank/DDBJ whole genome shotgun (WGS) entry which is preliminary data.</text>
</comment>
<proteinExistence type="predicted"/>
<dbReference type="Gene3D" id="2.30.29.50">
    <property type="entry name" value="Bacterial Pleckstrin homology domain"/>
    <property type="match status" value="1"/>
</dbReference>
<organism evidence="3 4">
    <name type="scientific">Phocoenobacter skyensis</name>
    <dbReference type="NCBI Taxonomy" id="97481"/>
    <lineage>
        <taxon>Bacteria</taxon>
        <taxon>Pseudomonadati</taxon>
        <taxon>Pseudomonadota</taxon>
        <taxon>Gammaproteobacteria</taxon>
        <taxon>Pasteurellales</taxon>
        <taxon>Pasteurellaceae</taxon>
        <taxon>Phocoenobacter</taxon>
    </lineage>
</organism>
<dbReference type="InterPro" id="IPR037063">
    <property type="entry name" value="PHb_sf"/>
</dbReference>
<dbReference type="SUPFAM" id="SSF50729">
    <property type="entry name" value="PH domain-like"/>
    <property type="match status" value="1"/>
</dbReference>
<evidence type="ECO:0000313" key="3">
    <source>
        <dbReference type="EMBL" id="MDP8086235.1"/>
    </source>
</evidence>
<feature type="domain" description="YokE-like PH" evidence="2">
    <location>
        <begin position="35"/>
        <end position="123"/>
    </location>
</feature>
<dbReference type="EMBL" id="JASAVS010000026">
    <property type="protein sequence ID" value="MDP8086235.1"/>
    <property type="molecule type" value="Genomic_DNA"/>
</dbReference>
<feature type="domain" description="SHOCT" evidence="1">
    <location>
        <begin position="153"/>
        <end position="180"/>
    </location>
</feature>
<sequence>MPTLEQIKEQLSHICGIESLLGCKEIKELPNILWDDEVVENMISGIYNSKIGVLFATNKRLIFVDKGLLFGLKVEDFPYDKITSIQYETGILMGKITIFASGNKAELKDATKDLVRNFAETVRARIENKENPSQPKLQVESLSQTLTMDEKIAQLERLQKLKEAGILTDEELAQQKAKILA</sequence>
<dbReference type="Proteomes" id="UP001224812">
    <property type="component" value="Unassembled WGS sequence"/>
</dbReference>
<evidence type="ECO:0000259" key="2">
    <source>
        <dbReference type="Pfam" id="PF14470"/>
    </source>
</evidence>
<evidence type="ECO:0000259" key="1">
    <source>
        <dbReference type="Pfam" id="PF09851"/>
    </source>
</evidence>
<keyword evidence="4" id="KW-1185">Reference proteome</keyword>
<name>A0ABT9JN58_9PAST</name>